<dbReference type="Proteomes" id="UP001596496">
    <property type="component" value="Unassembled WGS sequence"/>
</dbReference>
<dbReference type="EMBL" id="JBHTCG010000018">
    <property type="protein sequence ID" value="MFC7385363.1"/>
    <property type="molecule type" value="Genomic_DNA"/>
</dbReference>
<evidence type="ECO:0000256" key="4">
    <source>
        <dbReference type="SAM" id="MobiDB-lite"/>
    </source>
</evidence>
<reference evidence="6" key="1">
    <citation type="journal article" date="2019" name="Int. J. Syst. Evol. Microbiol.">
        <title>The Global Catalogue of Microorganisms (GCM) 10K type strain sequencing project: providing services to taxonomists for standard genome sequencing and annotation.</title>
        <authorList>
            <consortium name="The Broad Institute Genomics Platform"/>
            <consortium name="The Broad Institute Genome Sequencing Center for Infectious Disease"/>
            <person name="Wu L."/>
            <person name="Ma J."/>
        </authorList>
    </citation>
    <scope>NUCLEOTIDE SEQUENCE [LARGE SCALE GENOMIC DNA]</scope>
    <source>
        <strain evidence="6">CECT 7649</strain>
    </source>
</reference>
<evidence type="ECO:0000256" key="2">
    <source>
        <dbReference type="ARBA" id="ARBA00022842"/>
    </source>
</evidence>
<dbReference type="PANTHER" id="PTHR12001">
    <property type="entry name" value="GERANYLGERANYL PYROPHOSPHATE SYNTHASE"/>
    <property type="match status" value="1"/>
</dbReference>
<keyword evidence="3" id="KW-0808">Transferase</keyword>
<dbReference type="RefSeq" id="WP_380829306.1">
    <property type="nucleotide sequence ID" value="NZ_JBHTCG010000018.1"/>
</dbReference>
<comment type="caution">
    <text evidence="5">The sequence shown here is derived from an EMBL/GenBank/DDBJ whole genome shotgun (WGS) entry which is preliminary data.</text>
</comment>
<feature type="region of interest" description="Disordered" evidence="4">
    <location>
        <begin position="1"/>
        <end position="26"/>
    </location>
</feature>
<dbReference type="SUPFAM" id="SSF48576">
    <property type="entry name" value="Terpenoid synthases"/>
    <property type="match status" value="1"/>
</dbReference>
<dbReference type="InterPro" id="IPR000092">
    <property type="entry name" value="Polyprenyl_synt"/>
</dbReference>
<dbReference type="PROSITE" id="PS00444">
    <property type="entry name" value="POLYPRENYL_SYNTHASE_2"/>
    <property type="match status" value="1"/>
</dbReference>
<dbReference type="Gene3D" id="1.10.600.10">
    <property type="entry name" value="Farnesyl Diphosphate Synthase"/>
    <property type="match status" value="1"/>
</dbReference>
<evidence type="ECO:0000256" key="3">
    <source>
        <dbReference type="RuleBase" id="RU004466"/>
    </source>
</evidence>
<gene>
    <name evidence="5" type="ORF">ACFQSB_24365</name>
</gene>
<evidence type="ECO:0000313" key="5">
    <source>
        <dbReference type="EMBL" id="MFC7385363.1"/>
    </source>
</evidence>
<dbReference type="PANTHER" id="PTHR12001:SF86">
    <property type="entry name" value="GERANYLGERANYL DIPHOSPHATE SYNTHASE"/>
    <property type="match status" value="1"/>
</dbReference>
<keyword evidence="2" id="KW-0460">Magnesium</keyword>
<dbReference type="Pfam" id="PF00348">
    <property type="entry name" value="polyprenyl_synt"/>
    <property type="match status" value="1"/>
</dbReference>
<organism evidence="5 6">
    <name type="scientific">Sphaerisporangium rhizosphaerae</name>
    <dbReference type="NCBI Taxonomy" id="2269375"/>
    <lineage>
        <taxon>Bacteria</taxon>
        <taxon>Bacillati</taxon>
        <taxon>Actinomycetota</taxon>
        <taxon>Actinomycetes</taxon>
        <taxon>Streptosporangiales</taxon>
        <taxon>Streptosporangiaceae</taxon>
        <taxon>Sphaerisporangium</taxon>
    </lineage>
</organism>
<name>A0ABW2P6V9_9ACTN</name>
<proteinExistence type="inferred from homology"/>
<keyword evidence="6" id="KW-1185">Reference proteome</keyword>
<dbReference type="InterPro" id="IPR033749">
    <property type="entry name" value="Polyprenyl_synt_CS"/>
</dbReference>
<protein>
    <submittedName>
        <fullName evidence="5">Polyprenyl synthetase family protein</fullName>
    </submittedName>
</protein>
<sequence>MIESPVSTAPRTAATETRRTPAHAGMPVPRGVLHARLLLPPALTYCIDRLEPRLRDMCGYQLGVHDEHGHPTGSAHGKLIRPAFALLCAKACGGELVDAVPAAVAVELVHNASLVHDDIMDGDRERRHRPTVWARYGIPMAILAGDAMFALAFEALGTPERRPADHHLARTLRELMAGQSRDLRFERLGAPSIGECIDMIEGKTGALLGSACRLGALYGSAPTPVAEAFGRFGLDLGVAFQLLDDLLGIWGDPKATGKPVGSDLQARKKSAPVVAALTAGRAASRRLAELYQTSGPFETGQLVLAAELIDAAGGRAWAREEARRRIDAAWQHLAAVDIPGEARNDLEELTTFLIDREW</sequence>
<dbReference type="CDD" id="cd00685">
    <property type="entry name" value="Trans_IPPS_HT"/>
    <property type="match status" value="1"/>
</dbReference>
<evidence type="ECO:0000313" key="6">
    <source>
        <dbReference type="Proteomes" id="UP001596496"/>
    </source>
</evidence>
<dbReference type="SFLD" id="SFLDS00005">
    <property type="entry name" value="Isoprenoid_Synthase_Type_I"/>
    <property type="match status" value="1"/>
</dbReference>
<dbReference type="InterPro" id="IPR008949">
    <property type="entry name" value="Isoprenoid_synthase_dom_sf"/>
</dbReference>
<dbReference type="SFLD" id="SFLDG01017">
    <property type="entry name" value="Polyprenyl_Transferase_Like"/>
    <property type="match status" value="1"/>
</dbReference>
<evidence type="ECO:0000256" key="1">
    <source>
        <dbReference type="ARBA" id="ARBA00022723"/>
    </source>
</evidence>
<comment type="similarity">
    <text evidence="3">Belongs to the FPP/GGPP synthase family.</text>
</comment>
<keyword evidence="1" id="KW-0479">Metal-binding</keyword>
<dbReference type="PROSITE" id="PS00723">
    <property type="entry name" value="POLYPRENYL_SYNTHASE_1"/>
    <property type="match status" value="1"/>
</dbReference>
<accession>A0ABW2P6V9</accession>